<feature type="domain" description="Galactosyltransferase C-terminal" evidence="5">
    <location>
        <begin position="165"/>
        <end position="215"/>
    </location>
</feature>
<evidence type="ECO:0000259" key="5">
    <source>
        <dbReference type="Pfam" id="PF02709"/>
    </source>
</evidence>
<dbReference type="GO" id="GO:0016757">
    <property type="term" value="F:glycosyltransferase activity"/>
    <property type="evidence" value="ECO:0007669"/>
    <property type="project" value="UniProtKB-KW"/>
</dbReference>
<reference evidence="6 7" key="1">
    <citation type="submission" date="2021-08" db="EMBL/GenBank/DDBJ databases">
        <title>Comparative Genomics Analysis of the Genus Qipengyuania Reveals Extensive Genetic Diversity and Metabolic Versatility, Including the Description of Fifteen Novel Species.</title>
        <authorList>
            <person name="Liu Y."/>
        </authorList>
    </citation>
    <scope>NUCLEOTIDE SEQUENCE [LARGE SCALE GENOMIC DNA]</scope>
    <source>
        <strain evidence="6 7">GH25</strain>
    </source>
</reference>
<dbReference type="EC" id="2.4.-.-" evidence="6"/>
<dbReference type="Pfam" id="PF00535">
    <property type="entry name" value="Glycos_transf_2"/>
    <property type="match status" value="1"/>
</dbReference>
<dbReference type="EMBL" id="JAIGNQ010000001">
    <property type="protein sequence ID" value="MBX7487716.1"/>
    <property type="molecule type" value="Genomic_DNA"/>
</dbReference>
<evidence type="ECO:0000313" key="7">
    <source>
        <dbReference type="Proteomes" id="UP000776651"/>
    </source>
</evidence>
<keyword evidence="7" id="KW-1185">Reference proteome</keyword>
<feature type="domain" description="Glycosyltransferase 2-like" evidence="4">
    <location>
        <begin position="68"/>
        <end position="133"/>
    </location>
</feature>
<accession>A0ABS7JFA8</accession>
<evidence type="ECO:0000256" key="3">
    <source>
        <dbReference type="ARBA" id="ARBA00022679"/>
    </source>
</evidence>
<dbReference type="InterPro" id="IPR029044">
    <property type="entry name" value="Nucleotide-diphossugar_trans"/>
</dbReference>
<protein>
    <submittedName>
        <fullName evidence="6">Glycosyltransferase</fullName>
        <ecNumber evidence="6">2.4.-.-</ecNumber>
    </submittedName>
</protein>
<evidence type="ECO:0000259" key="4">
    <source>
        <dbReference type="Pfam" id="PF00535"/>
    </source>
</evidence>
<comment type="similarity">
    <text evidence="1">Belongs to the glycosyltransferase 2 family.</text>
</comment>
<gene>
    <name evidence="6" type="ORF">K3177_04235</name>
</gene>
<dbReference type="SUPFAM" id="SSF53448">
    <property type="entry name" value="Nucleotide-diphospho-sugar transferases"/>
    <property type="match status" value="1"/>
</dbReference>
<keyword evidence="2 6" id="KW-0328">Glycosyltransferase</keyword>
<keyword evidence="3 6" id="KW-0808">Transferase</keyword>
<proteinExistence type="inferred from homology"/>
<dbReference type="Proteomes" id="UP000776651">
    <property type="component" value="Unassembled WGS sequence"/>
</dbReference>
<organism evidence="6 7">
    <name type="scientific">Qipengyuania pacifica</name>
    <dbReference type="NCBI Taxonomy" id="2860199"/>
    <lineage>
        <taxon>Bacteria</taxon>
        <taxon>Pseudomonadati</taxon>
        <taxon>Pseudomonadota</taxon>
        <taxon>Alphaproteobacteria</taxon>
        <taxon>Sphingomonadales</taxon>
        <taxon>Erythrobacteraceae</taxon>
        <taxon>Qipengyuania</taxon>
    </lineage>
</organism>
<dbReference type="PANTHER" id="PTHR43179">
    <property type="entry name" value="RHAMNOSYLTRANSFERASE WBBL"/>
    <property type="match status" value="1"/>
</dbReference>
<dbReference type="Gene3D" id="3.90.550.10">
    <property type="entry name" value="Spore Coat Polysaccharide Biosynthesis Protein SpsA, Chain A"/>
    <property type="match status" value="1"/>
</dbReference>
<sequence>MTYRSVSVLTLVRGRQVHLDHLIAGLHAQARMPDELVVAFMQDVAPRVPPDCPFPIRLVQIEGDALPLAKARNHAADLAEGEILAFLDVDCIPDRNFVKRAIEAVDQLPDGVFLPEVRYLPGNPDGWLDHTQRAPDVTKLEWAGKRHPAKPDLSMCATRAIHDFGEIWGLAFILTAKTWDSAGGMDERYVGYGAEETDFGRRLERAGAELYWLGGTVCYHQHHTINKPPLQHFESIVRNATLFHECWHQWCMDYWLDDFARRGLIERDADKLTVIRQPTASEIAKTTQGPEVRFS</sequence>
<dbReference type="PANTHER" id="PTHR43179:SF12">
    <property type="entry name" value="GALACTOFURANOSYLTRANSFERASE GLFT2"/>
    <property type="match status" value="1"/>
</dbReference>
<dbReference type="Pfam" id="PF02709">
    <property type="entry name" value="Glyco_transf_7C"/>
    <property type="match status" value="1"/>
</dbReference>
<comment type="caution">
    <text evidence="6">The sequence shown here is derived from an EMBL/GenBank/DDBJ whole genome shotgun (WGS) entry which is preliminary data.</text>
</comment>
<dbReference type="InterPro" id="IPR027791">
    <property type="entry name" value="Galactosyl_T_C"/>
</dbReference>
<evidence type="ECO:0000313" key="6">
    <source>
        <dbReference type="EMBL" id="MBX7487716.1"/>
    </source>
</evidence>
<dbReference type="InterPro" id="IPR001173">
    <property type="entry name" value="Glyco_trans_2-like"/>
</dbReference>
<name>A0ABS7JFA8_9SPHN</name>
<evidence type="ECO:0000256" key="1">
    <source>
        <dbReference type="ARBA" id="ARBA00006739"/>
    </source>
</evidence>
<evidence type="ECO:0000256" key="2">
    <source>
        <dbReference type="ARBA" id="ARBA00022676"/>
    </source>
</evidence>